<feature type="region of interest" description="Disordered" evidence="1">
    <location>
        <begin position="1"/>
        <end position="20"/>
    </location>
</feature>
<feature type="compositionally biased region" description="Low complexity" evidence="1">
    <location>
        <begin position="1"/>
        <end position="17"/>
    </location>
</feature>
<dbReference type="Proteomes" id="UP001431313">
    <property type="component" value="Unassembled WGS sequence"/>
</dbReference>
<gene>
    <name evidence="2" type="ORF">NX801_18880</name>
</gene>
<keyword evidence="3" id="KW-1185">Reference proteome</keyword>
<evidence type="ECO:0000256" key="1">
    <source>
        <dbReference type="SAM" id="MobiDB-lite"/>
    </source>
</evidence>
<accession>A0ABT2CJU6</accession>
<reference evidence="2" key="1">
    <citation type="submission" date="2022-08" db="EMBL/GenBank/DDBJ databases">
        <authorList>
            <person name="Somphong A."/>
            <person name="Phongsopitanun W."/>
        </authorList>
    </citation>
    <scope>NUCLEOTIDE SEQUENCE</scope>
    <source>
        <strain evidence="2">LP05-1</strain>
    </source>
</reference>
<comment type="caution">
    <text evidence="2">The sequence shown here is derived from an EMBL/GenBank/DDBJ whole genome shotgun (WGS) entry which is preliminary data.</text>
</comment>
<protein>
    <submittedName>
        <fullName evidence="2">Uncharacterized protein</fullName>
    </submittedName>
</protein>
<evidence type="ECO:0000313" key="2">
    <source>
        <dbReference type="EMBL" id="MCS0637691.1"/>
    </source>
</evidence>
<proteinExistence type="predicted"/>
<dbReference type="RefSeq" id="WP_258788948.1">
    <property type="nucleotide sequence ID" value="NZ_JANUGQ010000016.1"/>
</dbReference>
<dbReference type="EMBL" id="JANUGQ010000016">
    <property type="protein sequence ID" value="MCS0637691.1"/>
    <property type="molecule type" value="Genomic_DNA"/>
</dbReference>
<sequence length="188" mass="18905">MTDIPTSPAPSGTTPPEGADERTLAAAALGCLERCLPLLEPESEGPEDALAPLWRSVGAAGADWAAALTGAGEALGRAAAGDPAGPGALVRSMLAAAPAGWAPGPLREWAGLCSRTALELHRRLEPAGPAGGAGPLTGGELRRQARVRELLAAGPAGLRPAREVSAEGRRVLRAVVARRERGTAPEGG</sequence>
<organism evidence="2 3">
    <name type="scientific">Streptomyces pyxinae</name>
    <dbReference type="NCBI Taxonomy" id="2970734"/>
    <lineage>
        <taxon>Bacteria</taxon>
        <taxon>Bacillati</taxon>
        <taxon>Actinomycetota</taxon>
        <taxon>Actinomycetes</taxon>
        <taxon>Kitasatosporales</taxon>
        <taxon>Streptomycetaceae</taxon>
        <taxon>Streptomyces</taxon>
    </lineage>
</organism>
<name>A0ABT2CJU6_9ACTN</name>
<evidence type="ECO:0000313" key="3">
    <source>
        <dbReference type="Proteomes" id="UP001431313"/>
    </source>
</evidence>